<proteinExistence type="predicted"/>
<dbReference type="InterPro" id="IPR036412">
    <property type="entry name" value="HAD-like_sf"/>
</dbReference>
<dbReference type="PANTHER" id="PTHR19288:SF90">
    <property type="entry name" value="OS08G0542600 PROTEIN"/>
    <property type="match status" value="1"/>
</dbReference>
<dbReference type="SUPFAM" id="SSF56784">
    <property type="entry name" value="HAD-like"/>
    <property type="match status" value="1"/>
</dbReference>
<dbReference type="EMBL" id="RGOB01000038">
    <property type="protein sequence ID" value="NCU53057.1"/>
    <property type="molecule type" value="Genomic_DNA"/>
</dbReference>
<dbReference type="InterPro" id="IPR006356">
    <property type="entry name" value="HAD-SF_hydro_IIA_hyp3"/>
</dbReference>
<dbReference type="InterPro" id="IPR006357">
    <property type="entry name" value="HAD-SF_hydro_IIA"/>
</dbReference>
<dbReference type="PANTHER" id="PTHR19288">
    <property type="entry name" value="4-NITROPHENYLPHOSPHATASE-RELATED"/>
    <property type="match status" value="1"/>
</dbReference>
<evidence type="ECO:0000313" key="1">
    <source>
        <dbReference type="EMBL" id="NCU53057.1"/>
    </source>
</evidence>
<accession>A0A966LXQ8</accession>
<feature type="non-terminal residue" evidence="1">
    <location>
        <position position="223"/>
    </location>
</feature>
<protein>
    <submittedName>
        <fullName evidence="1">TIGR01459 family HAD-type hydrolase</fullName>
    </submittedName>
</protein>
<name>A0A966LXQ8_9PROT</name>
<dbReference type="Proteomes" id="UP000747791">
    <property type="component" value="Unassembled WGS sequence"/>
</dbReference>
<comment type="caution">
    <text evidence="1">The sequence shown here is derived from an EMBL/GenBank/DDBJ whole genome shotgun (WGS) entry which is preliminary data.</text>
</comment>
<organism evidence="1 2">
    <name type="scientific">Candidatus Fonsibacter lacus</name>
    <dbReference type="NCBI Taxonomy" id="2576439"/>
    <lineage>
        <taxon>Bacteria</taxon>
        <taxon>Pseudomonadati</taxon>
        <taxon>Pseudomonadota</taxon>
        <taxon>Alphaproteobacteria</taxon>
        <taxon>Candidatus Pelagibacterales</taxon>
        <taxon>Candidatus Pelagibacterales incertae sedis</taxon>
        <taxon>Candidatus Fonsibacter</taxon>
    </lineage>
</organism>
<dbReference type="NCBIfam" id="TIGR01459">
    <property type="entry name" value="HAD-SF-IIA-hyp4"/>
    <property type="match status" value="1"/>
</dbReference>
<reference evidence="1" key="1">
    <citation type="submission" date="2018-10" db="EMBL/GenBank/DDBJ databases">
        <title>Iterative Subtractive Binning of Freshwater Chronoseries Metagenomes Recovers Nearly Complete Genomes from over Four Hundred Novel Species.</title>
        <authorList>
            <person name="Rodriguez-R L.M."/>
            <person name="Tsementzi D."/>
            <person name="Luo C."/>
            <person name="Konstantinidis K.T."/>
        </authorList>
    </citation>
    <scope>NUCLEOTIDE SEQUENCE</scope>
    <source>
        <strain evidence="1">WB8_2A_004</strain>
    </source>
</reference>
<dbReference type="GO" id="GO:0005737">
    <property type="term" value="C:cytoplasm"/>
    <property type="evidence" value="ECO:0007669"/>
    <property type="project" value="TreeGrafter"/>
</dbReference>
<dbReference type="InterPro" id="IPR023214">
    <property type="entry name" value="HAD_sf"/>
</dbReference>
<gene>
    <name evidence="1" type="ORF">EBX74_01960</name>
</gene>
<keyword evidence="1" id="KW-0378">Hydrolase</keyword>
<dbReference type="AlphaFoldDB" id="A0A966LXQ8"/>
<dbReference type="GO" id="GO:0016791">
    <property type="term" value="F:phosphatase activity"/>
    <property type="evidence" value="ECO:0007669"/>
    <property type="project" value="TreeGrafter"/>
</dbReference>
<dbReference type="Pfam" id="PF13344">
    <property type="entry name" value="Hydrolase_6"/>
    <property type="match status" value="1"/>
</dbReference>
<evidence type="ECO:0000313" key="2">
    <source>
        <dbReference type="Proteomes" id="UP000747791"/>
    </source>
</evidence>
<dbReference type="Gene3D" id="3.40.50.1000">
    <property type="entry name" value="HAD superfamily/HAD-like"/>
    <property type="match status" value="2"/>
</dbReference>
<sequence>MNNPVFLSGLNKIYSRFDIFFVDLWGVVHNGVECYSNALKALKNIKKSKKIVLISNAPRPSNNVQRFLNKINFRKKFYNLLITSGDLTRFYLQNKNKNKNKSFYHLGPNRDKSLFINLGLKKTSLNKANFVVCTGINNNKDSLNKYFSILKKIKKKKLKMICANPDLIVHRGNQTEYCAGSIAKLYEKMGGKVKYFGKPYKYFYEYICKILKEKYKKKINKKK</sequence>